<comment type="cofactor">
    <cofactor evidence="1">
        <name>Mg(2+)</name>
        <dbReference type="ChEBI" id="CHEBI:18420"/>
    </cofactor>
</comment>
<dbReference type="OMA" id="MELHNKP"/>
<dbReference type="InterPro" id="IPR050148">
    <property type="entry name" value="Terpene_synthase-like"/>
</dbReference>
<organism evidence="4 5">
    <name type="scientific">Taxus chinensis</name>
    <name type="common">Chinese yew</name>
    <name type="synonym">Taxus wallichiana var. chinensis</name>
    <dbReference type="NCBI Taxonomy" id="29808"/>
    <lineage>
        <taxon>Eukaryota</taxon>
        <taxon>Viridiplantae</taxon>
        <taxon>Streptophyta</taxon>
        <taxon>Embryophyta</taxon>
        <taxon>Tracheophyta</taxon>
        <taxon>Spermatophyta</taxon>
        <taxon>Pinopsida</taxon>
        <taxon>Pinidae</taxon>
        <taxon>Conifers II</taxon>
        <taxon>Cupressales</taxon>
        <taxon>Taxaceae</taxon>
        <taxon>Taxus</taxon>
    </lineage>
</organism>
<evidence type="ECO:0000313" key="4">
    <source>
        <dbReference type="EMBL" id="KAH9301878.1"/>
    </source>
</evidence>
<dbReference type="Proteomes" id="UP000824469">
    <property type="component" value="Unassembled WGS sequence"/>
</dbReference>
<keyword evidence="5" id="KW-1185">Reference proteome</keyword>
<keyword evidence="3" id="KW-0460">Magnesium</keyword>
<feature type="non-terminal residue" evidence="4">
    <location>
        <position position="1"/>
    </location>
</feature>
<dbReference type="GO" id="GO:0000287">
    <property type="term" value="F:magnesium ion binding"/>
    <property type="evidence" value="ECO:0007669"/>
    <property type="project" value="TreeGrafter"/>
</dbReference>
<proteinExistence type="predicted"/>
<dbReference type="Gene3D" id="1.50.10.160">
    <property type="match status" value="1"/>
</dbReference>
<sequence length="72" mass="8069">IPVNVIHAIPTTILYSLEGLQEIIDWEKIMKLQSKDGSFLSSPASTAAVFMRTGDRKCLDFLSFVLNKFADH</sequence>
<dbReference type="PANTHER" id="PTHR31739:SF4">
    <property type="entry name" value="ENT-COPALYL DIPHOSPHATE SYNTHASE, CHLOROPLASTIC"/>
    <property type="match status" value="1"/>
</dbReference>
<evidence type="ECO:0000256" key="2">
    <source>
        <dbReference type="ARBA" id="ARBA00022723"/>
    </source>
</evidence>
<dbReference type="EMBL" id="JAHRHJ020000009">
    <property type="protein sequence ID" value="KAH9301878.1"/>
    <property type="molecule type" value="Genomic_DNA"/>
</dbReference>
<evidence type="ECO:0000313" key="5">
    <source>
        <dbReference type="Proteomes" id="UP000824469"/>
    </source>
</evidence>
<dbReference type="AlphaFoldDB" id="A0AA38CSB7"/>
<keyword evidence="2" id="KW-0479">Metal-binding</keyword>
<comment type="caution">
    <text evidence="4">The sequence shown here is derived from an EMBL/GenBank/DDBJ whole genome shotgun (WGS) entry which is preliminary data.</text>
</comment>
<reference evidence="4 5" key="1">
    <citation type="journal article" date="2021" name="Nat. Plants">
        <title>The Taxus genome provides insights into paclitaxel biosynthesis.</title>
        <authorList>
            <person name="Xiong X."/>
            <person name="Gou J."/>
            <person name="Liao Q."/>
            <person name="Li Y."/>
            <person name="Zhou Q."/>
            <person name="Bi G."/>
            <person name="Li C."/>
            <person name="Du R."/>
            <person name="Wang X."/>
            <person name="Sun T."/>
            <person name="Guo L."/>
            <person name="Liang H."/>
            <person name="Lu P."/>
            <person name="Wu Y."/>
            <person name="Zhang Z."/>
            <person name="Ro D.K."/>
            <person name="Shang Y."/>
            <person name="Huang S."/>
            <person name="Yan J."/>
        </authorList>
    </citation>
    <scope>NUCLEOTIDE SEQUENCE [LARGE SCALE GENOMIC DNA]</scope>
    <source>
        <strain evidence="4">Ta-2019</strain>
    </source>
</reference>
<accession>A0AA38CSB7</accession>
<dbReference type="GO" id="GO:0010333">
    <property type="term" value="F:terpene synthase activity"/>
    <property type="evidence" value="ECO:0007669"/>
    <property type="project" value="InterPro"/>
</dbReference>
<gene>
    <name evidence="4" type="ORF">KI387_013461</name>
</gene>
<dbReference type="PANTHER" id="PTHR31739">
    <property type="entry name" value="ENT-COPALYL DIPHOSPHATE SYNTHASE, CHLOROPLASTIC"/>
    <property type="match status" value="1"/>
</dbReference>
<protein>
    <submittedName>
        <fullName evidence="4">Uncharacterized protein</fullName>
    </submittedName>
</protein>
<name>A0AA38CSB7_TAXCH</name>
<evidence type="ECO:0000256" key="3">
    <source>
        <dbReference type="ARBA" id="ARBA00022842"/>
    </source>
</evidence>
<feature type="non-terminal residue" evidence="4">
    <location>
        <position position="72"/>
    </location>
</feature>
<dbReference type="GO" id="GO:0016102">
    <property type="term" value="P:diterpenoid biosynthetic process"/>
    <property type="evidence" value="ECO:0007669"/>
    <property type="project" value="TreeGrafter"/>
</dbReference>
<evidence type="ECO:0000256" key="1">
    <source>
        <dbReference type="ARBA" id="ARBA00001946"/>
    </source>
</evidence>